<gene>
    <name evidence="2" type="ORF">JRQ81_001488</name>
</gene>
<evidence type="ECO:0000259" key="1">
    <source>
        <dbReference type="Pfam" id="PF01119"/>
    </source>
</evidence>
<dbReference type="PANTHER" id="PTHR10073">
    <property type="entry name" value="DNA MISMATCH REPAIR PROTEIN MLH, PMS, MUTL"/>
    <property type="match status" value="1"/>
</dbReference>
<dbReference type="Proteomes" id="UP001142489">
    <property type="component" value="Unassembled WGS sequence"/>
</dbReference>
<dbReference type="AlphaFoldDB" id="A0A9Q0YCB8"/>
<dbReference type="InterPro" id="IPR020568">
    <property type="entry name" value="Ribosomal_Su5_D2-typ_SF"/>
</dbReference>
<dbReference type="PANTHER" id="PTHR10073:SF54">
    <property type="entry name" value="PMS1 PROTEIN HOMOLOG 1"/>
    <property type="match status" value="1"/>
</dbReference>
<feature type="domain" description="DNA mismatch repair protein S5" evidence="1">
    <location>
        <begin position="35"/>
        <end position="96"/>
    </location>
</feature>
<dbReference type="Gene3D" id="3.30.230.10">
    <property type="match status" value="1"/>
</dbReference>
<dbReference type="OrthoDB" id="10263226at2759"/>
<feature type="non-terminal residue" evidence="2">
    <location>
        <position position="1"/>
    </location>
</feature>
<dbReference type="GO" id="GO:0005524">
    <property type="term" value="F:ATP binding"/>
    <property type="evidence" value="ECO:0007669"/>
    <property type="project" value="InterPro"/>
</dbReference>
<dbReference type="GO" id="GO:0032389">
    <property type="term" value="C:MutLalpha complex"/>
    <property type="evidence" value="ECO:0007669"/>
    <property type="project" value="TreeGrafter"/>
</dbReference>
<keyword evidence="3" id="KW-1185">Reference proteome</keyword>
<comment type="caution">
    <text evidence="2">The sequence shown here is derived from an EMBL/GenBank/DDBJ whole genome shotgun (WGS) entry which is preliminary data.</text>
</comment>
<dbReference type="Pfam" id="PF01119">
    <property type="entry name" value="DNA_mis_repair"/>
    <property type="match status" value="1"/>
</dbReference>
<dbReference type="EMBL" id="JAPFRF010000001">
    <property type="protein sequence ID" value="KAJ7345538.1"/>
    <property type="molecule type" value="Genomic_DNA"/>
</dbReference>
<dbReference type="InterPro" id="IPR013507">
    <property type="entry name" value="DNA_mismatch_S5_2-like"/>
</dbReference>
<reference evidence="2" key="1">
    <citation type="journal article" date="2023" name="DNA Res.">
        <title>Chromosome-level genome assembly of Phrynocephalus forsythii using third-generation DNA sequencing and Hi-C analysis.</title>
        <authorList>
            <person name="Qi Y."/>
            <person name="Zhao W."/>
            <person name="Zhao Y."/>
            <person name="Niu C."/>
            <person name="Cao S."/>
            <person name="Zhang Y."/>
        </authorList>
    </citation>
    <scope>NUCLEOTIDE SEQUENCE</scope>
    <source>
        <tissue evidence="2">Muscle</tissue>
    </source>
</reference>
<evidence type="ECO:0000313" key="2">
    <source>
        <dbReference type="EMBL" id="KAJ7345538.1"/>
    </source>
</evidence>
<protein>
    <recommendedName>
        <fullName evidence="1">DNA mismatch repair protein S5 domain-containing protein</fullName>
    </recommendedName>
</protein>
<proteinExistence type="predicted"/>
<sequence>MAYGIIKPELRITFTHNKAIIWQKTRVADHKMAFMSVVGTAVMGSMVPFQHHCEDPEVFLSGFLPKPDSDHYLTSHSSADKSFMFINKRPVCQKEILK</sequence>
<dbReference type="InterPro" id="IPR038973">
    <property type="entry name" value="MutL/Mlh/Pms-like"/>
</dbReference>
<evidence type="ECO:0000313" key="3">
    <source>
        <dbReference type="Proteomes" id="UP001142489"/>
    </source>
</evidence>
<dbReference type="InterPro" id="IPR014721">
    <property type="entry name" value="Ribsml_uS5_D2-typ_fold_subgr"/>
</dbReference>
<accession>A0A9Q0YCB8</accession>
<dbReference type="SUPFAM" id="SSF54211">
    <property type="entry name" value="Ribosomal protein S5 domain 2-like"/>
    <property type="match status" value="1"/>
</dbReference>
<name>A0A9Q0YCB8_9SAUR</name>
<dbReference type="GO" id="GO:0030983">
    <property type="term" value="F:mismatched DNA binding"/>
    <property type="evidence" value="ECO:0007669"/>
    <property type="project" value="InterPro"/>
</dbReference>
<organism evidence="2 3">
    <name type="scientific">Phrynocephalus forsythii</name>
    <dbReference type="NCBI Taxonomy" id="171643"/>
    <lineage>
        <taxon>Eukaryota</taxon>
        <taxon>Metazoa</taxon>
        <taxon>Chordata</taxon>
        <taxon>Craniata</taxon>
        <taxon>Vertebrata</taxon>
        <taxon>Euteleostomi</taxon>
        <taxon>Lepidosauria</taxon>
        <taxon>Squamata</taxon>
        <taxon>Bifurcata</taxon>
        <taxon>Unidentata</taxon>
        <taxon>Episquamata</taxon>
        <taxon>Toxicofera</taxon>
        <taxon>Iguania</taxon>
        <taxon>Acrodonta</taxon>
        <taxon>Agamidae</taxon>
        <taxon>Agaminae</taxon>
        <taxon>Phrynocephalus</taxon>
    </lineage>
</organism>
<dbReference type="GO" id="GO:0140664">
    <property type="term" value="F:ATP-dependent DNA damage sensor activity"/>
    <property type="evidence" value="ECO:0007669"/>
    <property type="project" value="InterPro"/>
</dbReference>
<dbReference type="GO" id="GO:0006298">
    <property type="term" value="P:mismatch repair"/>
    <property type="evidence" value="ECO:0007669"/>
    <property type="project" value="InterPro"/>
</dbReference>
<dbReference type="GO" id="GO:0016887">
    <property type="term" value="F:ATP hydrolysis activity"/>
    <property type="evidence" value="ECO:0007669"/>
    <property type="project" value="InterPro"/>
</dbReference>